<dbReference type="SUPFAM" id="SSF48403">
    <property type="entry name" value="Ankyrin repeat"/>
    <property type="match status" value="1"/>
</dbReference>
<dbReference type="InterPro" id="IPR002110">
    <property type="entry name" value="Ankyrin_rpt"/>
</dbReference>
<dbReference type="OMA" id="WLIEEMS"/>
<dbReference type="PANTHER" id="PTHR24128:SF24">
    <property type="entry name" value="ANKYRIN REPEAT PROTEIN"/>
    <property type="match status" value="1"/>
</dbReference>
<evidence type="ECO:0000313" key="4">
    <source>
        <dbReference type="Proteomes" id="UP000000226"/>
    </source>
</evidence>
<dbReference type="eggNOG" id="KOG0504">
    <property type="taxonomic scope" value="Eukaryota"/>
</dbReference>
<dbReference type="PANTHER" id="PTHR24128">
    <property type="entry name" value="HOMEOBOX PROTEIN WARIAI"/>
    <property type="match status" value="1"/>
</dbReference>
<organism evidence="3 4">
    <name type="scientific">Phaseolus vulgaris</name>
    <name type="common">Kidney bean</name>
    <name type="synonym">French bean</name>
    <dbReference type="NCBI Taxonomy" id="3885"/>
    <lineage>
        <taxon>Eukaryota</taxon>
        <taxon>Viridiplantae</taxon>
        <taxon>Streptophyta</taxon>
        <taxon>Embryophyta</taxon>
        <taxon>Tracheophyta</taxon>
        <taxon>Spermatophyta</taxon>
        <taxon>Magnoliopsida</taxon>
        <taxon>eudicotyledons</taxon>
        <taxon>Gunneridae</taxon>
        <taxon>Pentapetalae</taxon>
        <taxon>rosids</taxon>
        <taxon>fabids</taxon>
        <taxon>Fabales</taxon>
        <taxon>Fabaceae</taxon>
        <taxon>Papilionoideae</taxon>
        <taxon>50 kb inversion clade</taxon>
        <taxon>NPAAA clade</taxon>
        <taxon>indigoferoid/millettioid clade</taxon>
        <taxon>Phaseoleae</taxon>
        <taxon>Phaseolus</taxon>
    </lineage>
</organism>
<reference evidence="4" key="1">
    <citation type="journal article" date="2014" name="Nat. Genet.">
        <title>A reference genome for common bean and genome-wide analysis of dual domestications.</title>
        <authorList>
            <person name="Schmutz J."/>
            <person name="McClean P.E."/>
            <person name="Mamidi S."/>
            <person name="Wu G.A."/>
            <person name="Cannon S.B."/>
            <person name="Grimwood J."/>
            <person name="Jenkins J."/>
            <person name="Shu S."/>
            <person name="Song Q."/>
            <person name="Chavarro C."/>
            <person name="Torres-Torres M."/>
            <person name="Geffroy V."/>
            <person name="Moghaddam S.M."/>
            <person name="Gao D."/>
            <person name="Abernathy B."/>
            <person name="Barry K."/>
            <person name="Blair M."/>
            <person name="Brick M.A."/>
            <person name="Chovatia M."/>
            <person name="Gepts P."/>
            <person name="Goodstein D.M."/>
            <person name="Gonzales M."/>
            <person name="Hellsten U."/>
            <person name="Hyten D.L."/>
            <person name="Jia G."/>
            <person name="Kelly J.D."/>
            <person name="Kudrna D."/>
            <person name="Lee R."/>
            <person name="Richard M.M."/>
            <person name="Miklas P.N."/>
            <person name="Osorno J.M."/>
            <person name="Rodrigues J."/>
            <person name="Thareau V."/>
            <person name="Urrea C.A."/>
            <person name="Wang M."/>
            <person name="Yu Y."/>
            <person name="Zhang M."/>
            <person name="Wing R.A."/>
            <person name="Cregan P.B."/>
            <person name="Rokhsar D.S."/>
            <person name="Jackson S.A."/>
        </authorList>
    </citation>
    <scope>NUCLEOTIDE SEQUENCE [LARGE SCALE GENOMIC DNA]</scope>
    <source>
        <strain evidence="4">cv. G19833</strain>
    </source>
</reference>
<dbReference type="STRING" id="3885.V7AM80"/>
<dbReference type="Pfam" id="PF12796">
    <property type="entry name" value="Ank_2"/>
    <property type="match status" value="1"/>
</dbReference>
<dbReference type="OrthoDB" id="674805at2759"/>
<dbReference type="SMR" id="V7AM80"/>
<comment type="subcellular location">
    <subcellularLocation>
        <location evidence="1">Cell membrane</location>
        <topology evidence="1">Peripheral membrane protein</topology>
        <orientation evidence="1">Cytoplasmic side</orientation>
    </subcellularLocation>
</comment>
<dbReference type="GO" id="GO:0005886">
    <property type="term" value="C:plasma membrane"/>
    <property type="evidence" value="ECO:0007669"/>
    <property type="project" value="UniProtKB-SubCell"/>
</dbReference>
<accession>V7AM80</accession>
<evidence type="ECO:0000313" key="3">
    <source>
        <dbReference type="EMBL" id="ESW05241.1"/>
    </source>
</evidence>
<dbReference type="PROSITE" id="PS50088">
    <property type="entry name" value="ANK_REPEAT"/>
    <property type="match status" value="1"/>
</dbReference>
<feature type="repeat" description="ANK" evidence="2">
    <location>
        <begin position="66"/>
        <end position="98"/>
    </location>
</feature>
<dbReference type="EMBL" id="CM002298">
    <property type="protein sequence ID" value="ESW05241.1"/>
    <property type="molecule type" value="Genomic_DNA"/>
</dbReference>
<dbReference type="Gramene" id="ESW05241">
    <property type="protein sequence ID" value="ESW05241"/>
    <property type="gene ID" value="PHAVU_011G164200g"/>
</dbReference>
<dbReference type="Proteomes" id="UP000000226">
    <property type="component" value="Chromosome 11"/>
</dbReference>
<dbReference type="Gene3D" id="1.25.40.20">
    <property type="entry name" value="Ankyrin repeat-containing domain"/>
    <property type="match status" value="1"/>
</dbReference>
<dbReference type="AlphaFoldDB" id="V7AM80"/>
<keyword evidence="4" id="KW-1185">Reference proteome</keyword>
<evidence type="ECO:0000256" key="1">
    <source>
        <dbReference type="ARBA" id="ARBA00004413"/>
    </source>
</evidence>
<sequence>MRGGLPLLHLASQSGDIKFLNVLLKTCPNSVKDLTVRNEIALHFAVIHDKFETFDCWVILKQEDVEGNTILHIAATKDDTEAMRWLIEEMSDLNAENLIGI</sequence>
<dbReference type="PROSITE" id="PS50297">
    <property type="entry name" value="ANK_REP_REGION"/>
    <property type="match status" value="1"/>
</dbReference>
<dbReference type="SMART" id="SM00248">
    <property type="entry name" value="ANK"/>
    <property type="match status" value="2"/>
</dbReference>
<keyword evidence="2" id="KW-0040">ANK repeat</keyword>
<evidence type="ECO:0000256" key="2">
    <source>
        <dbReference type="PROSITE-ProRule" id="PRU00023"/>
    </source>
</evidence>
<name>V7AM80_PHAVU</name>
<protein>
    <submittedName>
        <fullName evidence="3">Uncharacterized protein</fullName>
    </submittedName>
</protein>
<dbReference type="InterPro" id="IPR036770">
    <property type="entry name" value="Ankyrin_rpt-contain_sf"/>
</dbReference>
<gene>
    <name evidence="3" type="ORF">PHAVU_011G164200g</name>
</gene>
<proteinExistence type="predicted"/>